<evidence type="ECO:0000256" key="10">
    <source>
        <dbReference type="SAM" id="SignalP"/>
    </source>
</evidence>
<evidence type="ECO:0000256" key="7">
    <source>
        <dbReference type="ARBA" id="ARBA00023145"/>
    </source>
</evidence>
<keyword evidence="5 9" id="KW-0378">Hydrolase</keyword>
<dbReference type="PANTHER" id="PTHR24252">
    <property type="entry name" value="ACROSIN-RELATED"/>
    <property type="match status" value="1"/>
</dbReference>
<dbReference type="PRINTS" id="PR00722">
    <property type="entry name" value="CHYMOTRYPSIN"/>
</dbReference>
<dbReference type="PROSITE" id="PS50240">
    <property type="entry name" value="TRYPSIN_DOM"/>
    <property type="match status" value="1"/>
</dbReference>
<keyword evidence="6 9" id="KW-0720">Serine protease</keyword>
<dbReference type="InterPro" id="IPR001314">
    <property type="entry name" value="Peptidase_S1A"/>
</dbReference>
<keyword evidence="4 10" id="KW-0732">Signal</keyword>
<dbReference type="InterPro" id="IPR001254">
    <property type="entry name" value="Trypsin_dom"/>
</dbReference>
<dbReference type="CDD" id="cd00190">
    <property type="entry name" value="Tryp_SPc"/>
    <property type="match status" value="1"/>
</dbReference>
<dbReference type="PROSITE" id="PS00135">
    <property type="entry name" value="TRYPSIN_SER"/>
    <property type="match status" value="1"/>
</dbReference>
<organism evidence="12">
    <name type="scientific">Ectomocoris sp</name>
    <dbReference type="NCBI Taxonomy" id="3104572"/>
    <lineage>
        <taxon>Eukaryota</taxon>
        <taxon>Metazoa</taxon>
        <taxon>Ecdysozoa</taxon>
        <taxon>Arthropoda</taxon>
        <taxon>Hexapoda</taxon>
        <taxon>Insecta</taxon>
        <taxon>Pterygota</taxon>
        <taxon>Neoptera</taxon>
        <taxon>Paraneoptera</taxon>
        <taxon>Hemiptera</taxon>
        <taxon>Heteroptera</taxon>
        <taxon>Panheteroptera</taxon>
        <taxon>Cimicomorpha</taxon>
        <taxon>Reduviidae</taxon>
        <taxon>Peiratinae</taxon>
        <taxon>Ectomocoris</taxon>
    </lineage>
</organism>
<evidence type="ECO:0000259" key="11">
    <source>
        <dbReference type="PROSITE" id="PS50240"/>
    </source>
</evidence>
<evidence type="ECO:0000256" key="1">
    <source>
        <dbReference type="ARBA" id="ARBA00004613"/>
    </source>
</evidence>
<feature type="chain" id="PRO_5044205472" evidence="10">
    <location>
        <begin position="22"/>
        <end position="295"/>
    </location>
</feature>
<dbReference type="Pfam" id="PF00089">
    <property type="entry name" value="Trypsin"/>
    <property type="match status" value="1"/>
</dbReference>
<evidence type="ECO:0000256" key="6">
    <source>
        <dbReference type="ARBA" id="ARBA00022825"/>
    </source>
</evidence>
<dbReference type="SMART" id="SM00020">
    <property type="entry name" value="Tryp_SPc"/>
    <property type="match status" value="1"/>
</dbReference>
<keyword evidence="7" id="KW-0865">Zymogen</keyword>
<keyword evidence="3 9" id="KW-0645">Protease</keyword>
<protein>
    <submittedName>
        <fullName evidence="12">Venom S1 protease 11</fullName>
    </submittedName>
</protein>
<comment type="subcellular location">
    <subcellularLocation>
        <location evidence="1">Secreted</location>
    </subcellularLocation>
</comment>
<keyword evidence="2" id="KW-0964">Secreted</keyword>
<proteinExistence type="evidence at transcript level"/>
<dbReference type="AlphaFoldDB" id="A0AB38ZE85"/>
<dbReference type="EMBL" id="PP510793">
    <property type="protein sequence ID" value="WXH71718.1"/>
    <property type="molecule type" value="mRNA"/>
</dbReference>
<evidence type="ECO:0000256" key="5">
    <source>
        <dbReference type="ARBA" id="ARBA00022801"/>
    </source>
</evidence>
<evidence type="ECO:0000256" key="2">
    <source>
        <dbReference type="ARBA" id="ARBA00022525"/>
    </source>
</evidence>
<evidence type="ECO:0000256" key="8">
    <source>
        <dbReference type="ARBA" id="ARBA00023157"/>
    </source>
</evidence>
<reference evidence="12" key="1">
    <citation type="submission" date="2024-03" db="EMBL/GenBank/DDBJ databases">
        <authorList>
            <person name="Jin J.A."/>
            <person name="King G.A."/>
            <person name="Walker A."/>
        </authorList>
    </citation>
    <scope>NUCLEOTIDE SEQUENCE</scope>
</reference>
<evidence type="ECO:0000256" key="3">
    <source>
        <dbReference type="ARBA" id="ARBA00022670"/>
    </source>
</evidence>
<dbReference type="SUPFAM" id="SSF50494">
    <property type="entry name" value="Trypsin-like serine proteases"/>
    <property type="match status" value="1"/>
</dbReference>
<dbReference type="GO" id="GO:0006508">
    <property type="term" value="P:proteolysis"/>
    <property type="evidence" value="ECO:0007669"/>
    <property type="project" value="UniProtKB-KW"/>
</dbReference>
<dbReference type="FunFam" id="2.40.10.10:FF:000146">
    <property type="entry name" value="Serine protease 53"/>
    <property type="match status" value="1"/>
</dbReference>
<dbReference type="GO" id="GO:0004252">
    <property type="term" value="F:serine-type endopeptidase activity"/>
    <property type="evidence" value="ECO:0007669"/>
    <property type="project" value="InterPro"/>
</dbReference>
<dbReference type="InterPro" id="IPR009003">
    <property type="entry name" value="Peptidase_S1_PA"/>
</dbReference>
<name>A0AB38ZE85_9HEMI</name>
<dbReference type="GO" id="GO:0005576">
    <property type="term" value="C:extracellular region"/>
    <property type="evidence" value="ECO:0007669"/>
    <property type="project" value="UniProtKB-SubCell"/>
</dbReference>
<dbReference type="InterPro" id="IPR043504">
    <property type="entry name" value="Peptidase_S1_PA_chymotrypsin"/>
</dbReference>
<dbReference type="InterPro" id="IPR018114">
    <property type="entry name" value="TRYPSIN_HIS"/>
</dbReference>
<evidence type="ECO:0000256" key="9">
    <source>
        <dbReference type="RuleBase" id="RU363034"/>
    </source>
</evidence>
<sequence length="295" mass="32681">MDYNNFLYFILFFTLINKSRCGIGSDEYGVTPGSKETSCPCGNRNVSPSRIASGTETQMNEFPFMAGIRTKASPFIFCGGTIITTFHVLTAAHCTDPRKYEKLAVVVGAHNPYEDLNKNAKLLDVKDVIDHEKFDLKGEVENDISIIVTEKMTFNYYIQPACLPVTKLQLINQPAKIMGWGKLFETGPYSEVLRKVDLKIVSLEDCDENLNGIDTEHPTQLCTFSETADSCQGDSGGPVVWRNPETNRFSVVGIVSFGEKCGNANATTINTDVFAYKDWILKTISETRSSGKTCS</sequence>
<evidence type="ECO:0000313" key="12">
    <source>
        <dbReference type="EMBL" id="WXH71718.1"/>
    </source>
</evidence>
<accession>A0AB38ZE85</accession>
<dbReference type="InterPro" id="IPR033116">
    <property type="entry name" value="TRYPSIN_SER"/>
</dbReference>
<feature type="signal peptide" evidence="10">
    <location>
        <begin position="1"/>
        <end position="21"/>
    </location>
</feature>
<evidence type="ECO:0000256" key="4">
    <source>
        <dbReference type="ARBA" id="ARBA00022729"/>
    </source>
</evidence>
<feature type="domain" description="Peptidase S1" evidence="11">
    <location>
        <begin position="51"/>
        <end position="285"/>
    </location>
</feature>
<dbReference type="PANTHER" id="PTHR24252:SF7">
    <property type="entry name" value="HYALIN"/>
    <property type="match status" value="1"/>
</dbReference>
<dbReference type="PROSITE" id="PS00134">
    <property type="entry name" value="TRYPSIN_HIS"/>
    <property type="match status" value="1"/>
</dbReference>
<dbReference type="Gene3D" id="2.40.10.10">
    <property type="entry name" value="Trypsin-like serine proteases"/>
    <property type="match status" value="1"/>
</dbReference>
<keyword evidence="8" id="KW-1015">Disulfide bond</keyword>